<feature type="transmembrane region" description="Helical" evidence="3">
    <location>
        <begin position="1153"/>
        <end position="1173"/>
    </location>
</feature>
<dbReference type="RefSeq" id="WP_011591006.1">
    <property type="nucleotide sequence ID" value="NC_008261.1"/>
</dbReference>
<protein>
    <submittedName>
        <fullName evidence="6">5'-nucleotidase family protein/Ser/Thr protein phosphatase family protein</fullName>
    </submittedName>
</protein>
<feature type="domain" description="Calcineurin-like phosphoesterase" evidence="4">
    <location>
        <begin position="59"/>
        <end position="277"/>
    </location>
</feature>
<dbReference type="SUPFAM" id="SSF56300">
    <property type="entry name" value="Metallo-dependent phosphatases"/>
    <property type="match status" value="2"/>
</dbReference>
<dbReference type="eggNOG" id="COG0737">
    <property type="taxonomic scope" value="Bacteria"/>
</dbReference>
<dbReference type="CDD" id="cd00845">
    <property type="entry name" value="MPP_UshA_N_like"/>
    <property type="match status" value="1"/>
</dbReference>
<dbReference type="PaxDb" id="195103-CPF_2206"/>
<evidence type="ECO:0000313" key="6">
    <source>
        <dbReference type="EMBL" id="ABG82946.1"/>
    </source>
</evidence>
<dbReference type="InterPro" id="IPR036907">
    <property type="entry name" value="5'-Nucleotdase_C_sf"/>
</dbReference>
<dbReference type="STRING" id="195103.CPF_2206"/>
<dbReference type="PRINTS" id="PR01607">
    <property type="entry name" value="APYRASEFAMLY"/>
</dbReference>
<feature type="region of interest" description="Disordered" evidence="2">
    <location>
        <begin position="1113"/>
        <end position="1154"/>
    </location>
</feature>
<keyword evidence="3" id="KW-0472">Membrane</keyword>
<dbReference type="NCBIfam" id="NF006934">
    <property type="entry name" value="PRK09419.1-1"/>
    <property type="match status" value="1"/>
</dbReference>
<sequence>MLKKVRDKKFTALAVATSMIFGIATPLTTVKATENLAPENLEKKGEEASLEKEGDVTIQILGTSDLHGRFMNYEYARNQKSDGGLNQISTLVNEARNENPNTIVVDNGDTIQGNFNHLFKNGPNPMVMGMNAIGYDVFSLGNHEFNYGMDNLNDVVSQANDNLDVLCANLYKDGKRVYEGYTTREIEGVEVALIGVVSPHIMKWDSENLKGYEAKNPAEEVGFVIDEIENRPEGGADVYAVVSHVGLESEYGNGDSARAIAEMNPEVSAIVAGHSHTNVPEEKINNAVISQPTSNGQMVSKIELTVRKNGEKVEVVDKKSKLLSTKGVAEDQKINDLLSDFHNTAIADATAPVGEMVGGDLADKNEIKEIPQSLVEDQGITDFINEVQLYNSRKHLESKNINPDEVYMVSGAALFSASSNLYEGNISKADISNIYRYDNKLYTIKTNGKQLKKYMEKNAEYYNTYKDGDLTVSFNEDVRMYLYDMFDGVSYEINISKEPGQRIENLKFEKDGKPVEDSDVVYLTVNDYRYNSGLAAGIMDQGEHEKIYDTNNDQISDMRDLIVDYIQNVKGGKITKNIDNNWKITGNDWDSEQRELAVKLINEGKIKIPVSEDGRTPNVKAVTWNDVLEALGTKEVEIPIVTFNDFHGSLAESKSDVGAAKLVGEIKRVKEENPNTVVVTGGDIYQGSAMSNLLKGEPVTAMLKEMGLEFSAVGNHEFDWGYEYIPDWAKAGEFDFLASNIYEKETGKPVEWAKPYGVVEREGKKVGFIGLATPETAYKTKPDNVAHLEFKDPVEATKTWVDYLENKENVDAVVVLSHLGSEQNRETGEITGEIVEVAEVPGVDAIISAHSHQKVEGKVNGVPVIQAYKNGRNLGYVNLKFDYKDELVVTTKLDDISKRKDTLPVDKNMEDILAKFEADLAPIMNEKVADLSVDLPHDRDTGVSPMGATVAETMRRIVDADIAITNGGGVRAPLMAGTVTVGDMYTILPFDNTLVTMEMKGSDIIKVLEHGIEPDNFGWGQHAGVKLWYTPGAERGEKITSVRLADGTKLENDKYYTVVTNDFMAVGGDSYDFSAAKNVVDTNLVIRDEMANYWRENGIDPITDLSTLLEAGEDTTVDSEKPENPENPGNPETPQNPENPDNGENLPNTGMPFGTGAVAAMGTVLTIGGLAVLRKKKNNAA</sequence>
<dbReference type="InterPro" id="IPR029052">
    <property type="entry name" value="Metallo-depent_PP-like"/>
</dbReference>
<dbReference type="Pfam" id="PF02872">
    <property type="entry name" value="5_nucleotid_C"/>
    <property type="match status" value="2"/>
</dbReference>
<dbReference type="InterPro" id="IPR006146">
    <property type="entry name" value="5'-Nucleotdase_CS"/>
</dbReference>
<dbReference type="GO" id="GO:0016788">
    <property type="term" value="F:hydrolase activity, acting on ester bonds"/>
    <property type="evidence" value="ECO:0007669"/>
    <property type="project" value="InterPro"/>
</dbReference>
<dbReference type="InterPro" id="IPR004843">
    <property type="entry name" value="Calcineurin-like_PHP"/>
</dbReference>
<feature type="domain" description="5'-Nucleotidase C-terminal" evidence="5">
    <location>
        <begin position="939"/>
        <end position="1072"/>
    </location>
</feature>
<name>A0A0H2YQ58_CLOP1</name>
<dbReference type="GO" id="GO:0009166">
    <property type="term" value="P:nucleotide catabolic process"/>
    <property type="evidence" value="ECO:0007669"/>
    <property type="project" value="InterPro"/>
</dbReference>
<proteinExistence type="predicted"/>
<dbReference type="KEGG" id="cpf:CPF_2206"/>
<dbReference type="Gene3D" id="3.90.780.10">
    <property type="entry name" value="5'-Nucleotidase, C-terminal domain"/>
    <property type="match status" value="2"/>
</dbReference>
<feature type="compositionally biased region" description="Low complexity" evidence="2">
    <location>
        <begin position="1126"/>
        <end position="1140"/>
    </location>
</feature>
<dbReference type="PROSITE" id="PS00786">
    <property type="entry name" value="5_NUCLEOTIDASE_2"/>
    <property type="match status" value="1"/>
</dbReference>
<keyword evidence="7" id="KW-1185">Reference proteome</keyword>
<dbReference type="AlphaFoldDB" id="A0A0H2YQ58"/>
<dbReference type="Pfam" id="PF00149">
    <property type="entry name" value="Metallophos"/>
    <property type="match status" value="2"/>
</dbReference>
<dbReference type="SUPFAM" id="SSF55816">
    <property type="entry name" value="5'-nucleotidase (syn. UDP-sugar hydrolase), C-terminal domain"/>
    <property type="match status" value="2"/>
</dbReference>
<dbReference type="PANTHER" id="PTHR11575">
    <property type="entry name" value="5'-NUCLEOTIDASE-RELATED"/>
    <property type="match status" value="1"/>
</dbReference>
<dbReference type="PANTHER" id="PTHR11575:SF24">
    <property type="entry name" value="5'-NUCLEOTIDASE"/>
    <property type="match status" value="1"/>
</dbReference>
<keyword evidence="3" id="KW-1133">Transmembrane helix</keyword>
<evidence type="ECO:0000259" key="4">
    <source>
        <dbReference type="Pfam" id="PF00149"/>
    </source>
</evidence>
<dbReference type="Gene3D" id="3.60.21.10">
    <property type="match status" value="2"/>
</dbReference>
<accession>A0A0H2YQ58</accession>
<dbReference type="GO" id="GO:0000166">
    <property type="term" value="F:nucleotide binding"/>
    <property type="evidence" value="ECO:0007669"/>
    <property type="project" value="InterPro"/>
</dbReference>
<dbReference type="Proteomes" id="UP000001823">
    <property type="component" value="Chromosome"/>
</dbReference>
<evidence type="ECO:0000259" key="5">
    <source>
        <dbReference type="Pfam" id="PF02872"/>
    </source>
</evidence>
<keyword evidence="3" id="KW-0812">Transmembrane</keyword>
<dbReference type="NCBIfam" id="TIGR01167">
    <property type="entry name" value="LPXTG_anchor"/>
    <property type="match status" value="1"/>
</dbReference>
<dbReference type="EMBL" id="CP000246">
    <property type="protein sequence ID" value="ABG82946.1"/>
    <property type="molecule type" value="Genomic_DNA"/>
</dbReference>
<feature type="domain" description="Calcineurin-like phosphoesterase" evidence="4">
    <location>
        <begin position="639"/>
        <end position="853"/>
    </location>
</feature>
<keyword evidence="1" id="KW-0732">Signal</keyword>
<dbReference type="GO" id="GO:0046872">
    <property type="term" value="F:metal ion binding"/>
    <property type="evidence" value="ECO:0007669"/>
    <property type="project" value="InterPro"/>
</dbReference>
<evidence type="ECO:0000313" key="7">
    <source>
        <dbReference type="Proteomes" id="UP000001823"/>
    </source>
</evidence>
<evidence type="ECO:0000256" key="3">
    <source>
        <dbReference type="SAM" id="Phobius"/>
    </source>
</evidence>
<feature type="domain" description="5'-Nucleotidase C-terminal" evidence="5">
    <location>
        <begin position="375"/>
        <end position="532"/>
    </location>
</feature>
<dbReference type="InterPro" id="IPR006179">
    <property type="entry name" value="5_nucleotidase/apyrase"/>
</dbReference>
<evidence type="ECO:0000256" key="1">
    <source>
        <dbReference type="ARBA" id="ARBA00022729"/>
    </source>
</evidence>
<dbReference type="HOGENOM" id="CLU_005854_6_0_9"/>
<dbReference type="InterPro" id="IPR008334">
    <property type="entry name" value="5'-Nucleotdase_C"/>
</dbReference>
<organism evidence="6 7">
    <name type="scientific">Clostridium perfringens (strain ATCC 13124 / DSM 756 / JCM 1290 / NCIMB 6125 / NCTC 8237 / Type A)</name>
    <dbReference type="NCBI Taxonomy" id="195103"/>
    <lineage>
        <taxon>Bacteria</taxon>
        <taxon>Bacillati</taxon>
        <taxon>Bacillota</taxon>
        <taxon>Clostridia</taxon>
        <taxon>Eubacteriales</taxon>
        <taxon>Clostridiaceae</taxon>
        <taxon>Clostridium</taxon>
    </lineage>
</organism>
<gene>
    <name evidence="6" type="ordered locus">CPF_2206</name>
</gene>
<evidence type="ECO:0000256" key="2">
    <source>
        <dbReference type="SAM" id="MobiDB-lite"/>
    </source>
</evidence>
<reference evidence="6 7" key="1">
    <citation type="journal article" date="2006" name="Genome Res.">
        <title>Skewed genomic variability in strains of the toxigenic bacterial pathogen, Clostridium perfringens.</title>
        <authorList>
            <person name="Myers G.S."/>
            <person name="Rasko D.A."/>
            <person name="Cheung J.K."/>
            <person name="Ravel J."/>
            <person name="Seshadri R."/>
            <person name="Deboy R.T."/>
            <person name="Ren Q."/>
            <person name="Varga J."/>
            <person name="Awad M.M."/>
            <person name="Brinkac L.M."/>
            <person name="Daugherty S.C."/>
            <person name="Haft D.H."/>
            <person name="Dodson R.J."/>
            <person name="Madupu R."/>
            <person name="Nelson W.C."/>
            <person name="Rosovitz M.J."/>
            <person name="Sullivan S.A."/>
            <person name="Khouri H."/>
            <person name="Dimitrov G.I."/>
            <person name="Watkins K.L."/>
            <person name="Mulligan S."/>
            <person name="Benton J."/>
            <person name="Radune D."/>
            <person name="Fisher D.J."/>
            <person name="Atkins H.S."/>
            <person name="Hiscox T."/>
            <person name="Jost B.H."/>
            <person name="Billington S.J."/>
            <person name="Songer J.G."/>
            <person name="McClane B.A."/>
            <person name="Titball R.W."/>
            <person name="Rood J.I."/>
            <person name="Melville S.B."/>
            <person name="Paulsen I.T."/>
        </authorList>
    </citation>
    <scope>NUCLEOTIDE SEQUENCE [LARGE SCALE GENOMIC DNA]</scope>
    <source>
        <strain evidence="7">ATCC 13124 / DSM 756 / JCM 1290 / NCIMB 6125 / NCTC 8237 / S 107 / Type A</strain>
    </source>
</reference>